<feature type="region of interest" description="Disordered" evidence="12">
    <location>
        <begin position="325"/>
        <end position="362"/>
    </location>
</feature>
<name>A0AAV1D324_OLDCO</name>
<keyword evidence="11" id="KW-0256">Endoplasmic reticulum</keyword>
<keyword evidence="9" id="KW-0472">Membrane</keyword>
<dbReference type="GO" id="GO:0006511">
    <property type="term" value="P:ubiquitin-dependent protein catabolic process"/>
    <property type="evidence" value="ECO:0007669"/>
    <property type="project" value="UniProtKB-UniRule"/>
</dbReference>
<dbReference type="GO" id="GO:0005789">
    <property type="term" value="C:endoplasmic reticulum membrane"/>
    <property type="evidence" value="ECO:0007669"/>
    <property type="project" value="UniProtKB-SubCell"/>
</dbReference>
<reference evidence="14" key="1">
    <citation type="submission" date="2023-03" db="EMBL/GenBank/DDBJ databases">
        <authorList>
            <person name="Julca I."/>
        </authorList>
    </citation>
    <scope>NUCLEOTIDE SEQUENCE</scope>
</reference>
<dbReference type="Gene3D" id="3.30.40.10">
    <property type="entry name" value="Zinc/RING finger domain, C3HC4 (zinc finger)"/>
    <property type="match status" value="1"/>
</dbReference>
<keyword evidence="4 11" id="KW-0808">Transferase</keyword>
<evidence type="ECO:0000256" key="6">
    <source>
        <dbReference type="ARBA" id="ARBA00022771"/>
    </source>
</evidence>
<evidence type="ECO:0000256" key="5">
    <source>
        <dbReference type="ARBA" id="ARBA00022723"/>
    </source>
</evidence>
<dbReference type="InterPro" id="IPR013083">
    <property type="entry name" value="Znf_RING/FYVE/PHD"/>
</dbReference>
<keyword evidence="15" id="KW-1185">Reference proteome</keyword>
<feature type="compositionally biased region" description="Polar residues" evidence="12">
    <location>
        <begin position="7"/>
        <end position="19"/>
    </location>
</feature>
<comment type="catalytic activity">
    <reaction evidence="1 11">
        <text>S-ubiquitinyl-[E2 ubiquitin-conjugating enzyme]-L-cysteine + [acceptor protein]-L-lysine = [E2 ubiquitin-conjugating enzyme]-L-cysteine + N(6)-ubiquitinyl-[acceptor protein]-L-lysine.</text>
        <dbReference type="EC" id="2.3.2.27"/>
    </reaction>
</comment>
<dbReference type="Proteomes" id="UP001161247">
    <property type="component" value="Chromosome 3"/>
</dbReference>
<evidence type="ECO:0000256" key="8">
    <source>
        <dbReference type="ARBA" id="ARBA00022833"/>
    </source>
</evidence>
<dbReference type="SUPFAM" id="SSF57850">
    <property type="entry name" value="RING/U-box"/>
    <property type="match status" value="1"/>
</dbReference>
<keyword evidence="6 10" id="KW-0863">Zinc-finger</keyword>
<dbReference type="PANTHER" id="PTHR12313">
    <property type="entry name" value="E3 UBIQUITIN-PROTEIN LIGASE RNF5-RELATED"/>
    <property type="match status" value="1"/>
</dbReference>
<dbReference type="AlphaFoldDB" id="A0AAV1D324"/>
<evidence type="ECO:0000313" key="15">
    <source>
        <dbReference type="Proteomes" id="UP001161247"/>
    </source>
</evidence>
<keyword evidence="7 11" id="KW-0833">Ubl conjugation pathway</keyword>
<comment type="pathway">
    <text evidence="3 11">Protein modification; protein ubiquitination.</text>
</comment>
<evidence type="ECO:0000256" key="11">
    <source>
        <dbReference type="RuleBase" id="RU369090"/>
    </source>
</evidence>
<dbReference type="InterPro" id="IPR045103">
    <property type="entry name" value="RNF5/RNF185-like"/>
</dbReference>
<evidence type="ECO:0000313" key="14">
    <source>
        <dbReference type="EMBL" id="CAI9101007.1"/>
    </source>
</evidence>
<evidence type="ECO:0000259" key="13">
    <source>
        <dbReference type="PROSITE" id="PS50089"/>
    </source>
</evidence>
<evidence type="ECO:0000256" key="9">
    <source>
        <dbReference type="ARBA" id="ARBA00023136"/>
    </source>
</evidence>
<proteinExistence type="predicted"/>
<dbReference type="EMBL" id="OX459120">
    <property type="protein sequence ID" value="CAI9101007.1"/>
    <property type="molecule type" value="Genomic_DNA"/>
</dbReference>
<dbReference type="InterPro" id="IPR001841">
    <property type="entry name" value="Znf_RING"/>
</dbReference>
<keyword evidence="5 11" id="KW-0479">Metal-binding</keyword>
<dbReference type="GO" id="GO:0008270">
    <property type="term" value="F:zinc ion binding"/>
    <property type="evidence" value="ECO:0007669"/>
    <property type="project" value="UniProtKB-KW"/>
</dbReference>
<keyword evidence="8 11" id="KW-0862">Zinc</keyword>
<evidence type="ECO:0000256" key="1">
    <source>
        <dbReference type="ARBA" id="ARBA00000900"/>
    </source>
</evidence>
<feature type="compositionally biased region" description="Basic and acidic residues" evidence="12">
    <location>
        <begin position="39"/>
        <end position="56"/>
    </location>
</feature>
<protein>
    <recommendedName>
        <fullName evidence="11">E3 ubiquitin-protein ligase RMA</fullName>
        <ecNumber evidence="11">2.3.2.27</ecNumber>
    </recommendedName>
    <alternativeName>
        <fullName evidence="11">Protein RING membrane-anchor</fullName>
    </alternativeName>
    <alternativeName>
        <fullName evidence="11">RING-type E3 ubiquitin transferase RMA</fullName>
    </alternativeName>
</protein>
<dbReference type="InterPro" id="IPR018957">
    <property type="entry name" value="Znf_C3HC4_RING-type"/>
</dbReference>
<dbReference type="SMART" id="SM00184">
    <property type="entry name" value="RING"/>
    <property type="match status" value="1"/>
</dbReference>
<dbReference type="GO" id="GO:0061630">
    <property type="term" value="F:ubiquitin protein ligase activity"/>
    <property type="evidence" value="ECO:0007669"/>
    <property type="project" value="UniProtKB-UniRule"/>
</dbReference>
<comment type="subcellular location">
    <subcellularLocation>
        <location evidence="2">Endomembrane system</location>
    </subcellularLocation>
    <subcellularLocation>
        <location evidence="11">Endoplasmic reticulum membrane</location>
        <topology evidence="11">Single-pass type IV membrane protein</topology>
    </subcellularLocation>
</comment>
<evidence type="ECO:0000256" key="3">
    <source>
        <dbReference type="ARBA" id="ARBA00004906"/>
    </source>
</evidence>
<comment type="domain">
    <text evidence="11">The RING-type zinc finger domain is responsible for E3 ligase activity.</text>
</comment>
<gene>
    <name evidence="14" type="ORF">OLC1_LOCUS10696</name>
</gene>
<dbReference type="Pfam" id="PF00097">
    <property type="entry name" value="zf-C3HC4"/>
    <property type="match status" value="1"/>
</dbReference>
<dbReference type="InterPro" id="IPR017907">
    <property type="entry name" value="Znf_RING_CS"/>
</dbReference>
<dbReference type="PROSITE" id="PS00518">
    <property type="entry name" value="ZF_RING_1"/>
    <property type="match status" value="1"/>
</dbReference>
<feature type="domain" description="RING-type" evidence="13">
    <location>
        <begin position="102"/>
        <end position="144"/>
    </location>
</feature>
<evidence type="ECO:0000256" key="7">
    <source>
        <dbReference type="ARBA" id="ARBA00022786"/>
    </source>
</evidence>
<sequence>MGDENPNPMNLGSHSSITRGLSEIHYPGTDNLEAGSMDSLREELGQGRQPSDRVAADESSVNGIEIKRFDGNSQLFKSKEALVKKDDEEKGSADAALGCFDCRICLDLAKDPVVTCCGHLFCWHCIYRWLSFRSAASKECPVCKGEVLISSITPIHGRLGTNDQHPKTFTTSKIPPRPAARRVESWKEAFQRMLFSVPTEDLVRRLGRKIDLNAVHPQHFADASSQGSSEKTNLVLNWILTSKGRRGEQNYTLSPSDAVDFSPISPASNSNTAGTFSDISLIGSEFHGNPLDRNQEQELHFLAVDDDRDDEFSRIAADIHSDQTLESAAEFDSGTTRRSDNALTVPEADNENSRPFRRRRLS</sequence>
<evidence type="ECO:0000256" key="2">
    <source>
        <dbReference type="ARBA" id="ARBA00004308"/>
    </source>
</evidence>
<organism evidence="14 15">
    <name type="scientific">Oldenlandia corymbosa var. corymbosa</name>
    <dbReference type="NCBI Taxonomy" id="529605"/>
    <lineage>
        <taxon>Eukaryota</taxon>
        <taxon>Viridiplantae</taxon>
        <taxon>Streptophyta</taxon>
        <taxon>Embryophyta</taxon>
        <taxon>Tracheophyta</taxon>
        <taxon>Spermatophyta</taxon>
        <taxon>Magnoliopsida</taxon>
        <taxon>eudicotyledons</taxon>
        <taxon>Gunneridae</taxon>
        <taxon>Pentapetalae</taxon>
        <taxon>asterids</taxon>
        <taxon>lamiids</taxon>
        <taxon>Gentianales</taxon>
        <taxon>Rubiaceae</taxon>
        <taxon>Rubioideae</taxon>
        <taxon>Spermacoceae</taxon>
        <taxon>Hedyotis-Oldenlandia complex</taxon>
        <taxon>Oldenlandia</taxon>
    </lineage>
</organism>
<comment type="function">
    <text evidence="11">E3 ubiquitin-protein ligase.</text>
</comment>
<feature type="region of interest" description="Disordered" evidence="12">
    <location>
        <begin position="1"/>
        <end position="58"/>
    </location>
</feature>
<dbReference type="EC" id="2.3.2.27" evidence="11"/>
<evidence type="ECO:0000256" key="12">
    <source>
        <dbReference type="SAM" id="MobiDB-lite"/>
    </source>
</evidence>
<evidence type="ECO:0000256" key="4">
    <source>
        <dbReference type="ARBA" id="ARBA00022679"/>
    </source>
</evidence>
<evidence type="ECO:0000256" key="10">
    <source>
        <dbReference type="PROSITE-ProRule" id="PRU00175"/>
    </source>
</evidence>
<accession>A0AAV1D324</accession>
<dbReference type="PROSITE" id="PS50089">
    <property type="entry name" value="ZF_RING_2"/>
    <property type="match status" value="1"/>
</dbReference>